<evidence type="ECO:0000313" key="2">
    <source>
        <dbReference type="Proteomes" id="UP000068447"/>
    </source>
</evidence>
<reference evidence="1" key="1">
    <citation type="submission" date="2015-12" db="EMBL/GenBank/DDBJ databases">
        <title>Complete genome of Lacimicrobium alkaliphilum KCTC 32984.</title>
        <authorList>
            <person name="Kim S.-G."/>
            <person name="Lee Y.-J."/>
        </authorList>
    </citation>
    <scope>NUCLEOTIDE SEQUENCE [LARGE SCALE GENOMIC DNA]</scope>
    <source>
        <strain evidence="1">YelD216</strain>
    </source>
</reference>
<accession>A0A0U2PFP2</accession>
<dbReference type="AlphaFoldDB" id="A0A0U2PFP2"/>
<evidence type="ECO:0000313" key="1">
    <source>
        <dbReference type="EMBL" id="ALS98173.1"/>
    </source>
</evidence>
<gene>
    <name evidence="1" type="ORF">AT746_07820</name>
</gene>
<proteinExistence type="predicted"/>
<organism evidence="1 2">
    <name type="scientific">Lacimicrobium alkaliphilum</name>
    <dbReference type="NCBI Taxonomy" id="1526571"/>
    <lineage>
        <taxon>Bacteria</taxon>
        <taxon>Pseudomonadati</taxon>
        <taxon>Pseudomonadota</taxon>
        <taxon>Gammaproteobacteria</taxon>
        <taxon>Alteromonadales</taxon>
        <taxon>Alteromonadaceae</taxon>
        <taxon>Lacimicrobium</taxon>
    </lineage>
</organism>
<dbReference type="EMBL" id="CP013650">
    <property type="protein sequence ID" value="ALS98173.1"/>
    <property type="molecule type" value="Genomic_DNA"/>
</dbReference>
<dbReference type="Proteomes" id="UP000068447">
    <property type="component" value="Chromosome"/>
</dbReference>
<name>A0A0U2PFP2_9ALTE</name>
<keyword evidence="2" id="KW-1185">Reference proteome</keyword>
<sequence length="118" mass="13584">MIGDVYADTAQARFLNEFVDEFNSMGHKGDFLTADIDSQIADNGFDVCRQQQHPFCWFFSSQQQMLAYCRDLFGIDLADDKVLMQGIEEYLTPEWRGDCVTLQWSLHYICARPLELGA</sequence>
<dbReference type="KEGG" id="lal:AT746_07820"/>
<dbReference type="STRING" id="1526571.AT746_07820"/>
<protein>
    <submittedName>
        <fullName evidence="1">Uncharacterized protein</fullName>
    </submittedName>
</protein>